<evidence type="ECO:0000313" key="3">
    <source>
        <dbReference type="EMBL" id="QQE75112.1"/>
    </source>
</evidence>
<reference evidence="3 5" key="1">
    <citation type="submission" date="2020-12" db="EMBL/GenBank/DDBJ databases">
        <title>strain FJAT-54423T represents a novel species of the genus Brevibacillus.</title>
        <authorList>
            <person name="Tang R."/>
        </authorList>
    </citation>
    <scope>NUCLEOTIDE SEQUENCE [LARGE SCALE GENOMIC DNA]</scope>
    <source>
        <strain evidence="3 5">FJAT-54423</strain>
    </source>
</reference>
<keyword evidence="1" id="KW-0812">Transmembrane</keyword>
<dbReference type="InterPro" id="IPR016747">
    <property type="entry name" value="Phosphotransbutyrylase"/>
</dbReference>
<dbReference type="Pfam" id="PF04892">
    <property type="entry name" value="VanZ"/>
    <property type="match status" value="1"/>
</dbReference>
<feature type="transmembrane region" description="Helical" evidence="1">
    <location>
        <begin position="140"/>
        <end position="158"/>
    </location>
</feature>
<evidence type="ECO:0000259" key="2">
    <source>
        <dbReference type="Pfam" id="PF04892"/>
    </source>
</evidence>
<feature type="transmembrane region" description="Helical" evidence="1">
    <location>
        <begin position="75"/>
        <end position="94"/>
    </location>
</feature>
<gene>
    <name evidence="3" type="ORF">JD108_04040</name>
    <name evidence="4" type="ORF">KDJ56_04040</name>
</gene>
<organism evidence="3 5">
    <name type="scientific">Brevibacillus composti</name>
    <dbReference type="NCBI Taxonomy" id="2796470"/>
    <lineage>
        <taxon>Bacteria</taxon>
        <taxon>Bacillati</taxon>
        <taxon>Bacillota</taxon>
        <taxon>Bacilli</taxon>
        <taxon>Bacillales</taxon>
        <taxon>Paenibacillaceae</taxon>
        <taxon>Brevibacillus</taxon>
    </lineage>
</organism>
<sequence length="164" mass="18188">MGRMKRVIDILLLVCILAGLFISSSQPYTKQDLRGTISQYVDEKTVSEKWKNLSFHYGKKEISMDDTGAAGMIEFFLRKGTHFTVFALLTAVLYRVLRHRLSAAAALPWSAFLSLAAAVLDEWHQTFTPDRTGQVADVVLDGLGSGTMLLIIAVGLGLKNRKKK</sequence>
<dbReference type="KEGG" id="bcop:JD108_04040"/>
<protein>
    <submittedName>
        <fullName evidence="3">VanZ family protein</fullName>
    </submittedName>
</protein>
<evidence type="ECO:0000313" key="6">
    <source>
        <dbReference type="Proteomes" id="UP000677234"/>
    </source>
</evidence>
<keyword evidence="1" id="KW-1133">Transmembrane helix</keyword>
<accession>A0A7T5EM43</accession>
<keyword evidence="1" id="KW-0472">Membrane</keyword>
<proteinExistence type="predicted"/>
<dbReference type="AlphaFoldDB" id="A0A7T5EM43"/>
<dbReference type="Proteomes" id="UP000595847">
    <property type="component" value="Chromosome"/>
</dbReference>
<dbReference type="NCBIfam" id="NF037970">
    <property type="entry name" value="vanZ_1"/>
    <property type="match status" value="1"/>
</dbReference>
<keyword evidence="6" id="KW-1185">Reference proteome</keyword>
<feature type="domain" description="VanZ-like" evidence="2">
    <location>
        <begin position="10"/>
        <end position="153"/>
    </location>
</feature>
<dbReference type="Proteomes" id="UP000677234">
    <property type="component" value="Chromosome"/>
</dbReference>
<evidence type="ECO:0000313" key="5">
    <source>
        <dbReference type="Proteomes" id="UP000595847"/>
    </source>
</evidence>
<dbReference type="InterPro" id="IPR006976">
    <property type="entry name" value="VanZ-like"/>
</dbReference>
<evidence type="ECO:0000313" key="4">
    <source>
        <dbReference type="EMBL" id="QUO42200.1"/>
    </source>
</evidence>
<evidence type="ECO:0000256" key="1">
    <source>
        <dbReference type="SAM" id="Phobius"/>
    </source>
</evidence>
<reference evidence="4" key="2">
    <citation type="submission" date="2021-04" db="EMBL/GenBank/DDBJ databases">
        <title>Brevibacillus composti FJAT-54423, complete genome.</title>
        <authorList>
            <person name="Tang R."/>
        </authorList>
    </citation>
    <scope>NUCLEOTIDE SEQUENCE</scope>
    <source>
        <strain evidence="4">FJAT-54424</strain>
    </source>
</reference>
<dbReference type="PIRSF" id="PIRSF019083">
    <property type="entry name" value="UCP019083_VanZ"/>
    <property type="match status" value="1"/>
</dbReference>
<name>A0A7T5EM43_9BACL</name>
<feature type="transmembrane region" description="Helical" evidence="1">
    <location>
        <begin position="101"/>
        <end position="120"/>
    </location>
</feature>
<dbReference type="EMBL" id="CP073708">
    <property type="protein sequence ID" value="QUO42200.1"/>
    <property type="molecule type" value="Genomic_DNA"/>
</dbReference>
<dbReference type="EMBL" id="CP066308">
    <property type="protein sequence ID" value="QQE75112.1"/>
    <property type="molecule type" value="Genomic_DNA"/>
</dbReference>